<dbReference type="Proteomes" id="UP001355206">
    <property type="component" value="Unassembled WGS sequence"/>
</dbReference>
<evidence type="ECO:0000313" key="1">
    <source>
        <dbReference type="EMBL" id="MEE7493269.1"/>
    </source>
</evidence>
<sequence length="160" mass="16930">MPILPAYREVLTMAAGTFDLKRFFVAKAAALQEVPRILSPRGEGAQASITILGDPIGYAADLDARVHEARTVTTNGVVKRLPAHMKVATFDIGPALDASTGGELTPSTIRASILAQHGEAACAAVLHRDGPEPIVVVMLEPDDQQFRADEHSIPCGAKLP</sequence>
<keyword evidence="2" id="KW-1185">Reference proteome</keyword>
<comment type="caution">
    <text evidence="1">The sequence shown here is derived from an EMBL/GenBank/DDBJ whole genome shotgun (WGS) entry which is preliminary data.</text>
</comment>
<reference evidence="1 2" key="1">
    <citation type="journal article" date="2012" name="Genet. Mol. Biol.">
        <title>Analysis of 16S rRNA and mxaF genes revealing insights into Methylobacterium niche-specific plant association.</title>
        <authorList>
            <person name="Dourado M.N."/>
            <person name="Andreote F.D."/>
            <person name="Dini-Andreote F."/>
            <person name="Conti R."/>
            <person name="Araujo J.M."/>
            <person name="Araujo W.L."/>
        </authorList>
    </citation>
    <scope>NUCLEOTIDE SEQUENCE [LARGE SCALE GENOMIC DNA]</scope>
    <source>
        <strain evidence="1 2">TC3-10</strain>
    </source>
</reference>
<accession>A0ABU7TTP7</accession>
<gene>
    <name evidence="1" type="ORF">MOTC310_23545</name>
</gene>
<protein>
    <submittedName>
        <fullName evidence="1">Uncharacterized protein</fullName>
    </submittedName>
</protein>
<organism evidence="1 2">
    <name type="scientific">Methylobacterium oryzae</name>
    <dbReference type="NCBI Taxonomy" id="334852"/>
    <lineage>
        <taxon>Bacteria</taxon>
        <taxon>Pseudomonadati</taxon>
        <taxon>Pseudomonadota</taxon>
        <taxon>Alphaproteobacteria</taxon>
        <taxon>Hyphomicrobiales</taxon>
        <taxon>Methylobacteriaceae</taxon>
        <taxon>Methylobacterium</taxon>
    </lineage>
</organism>
<evidence type="ECO:0000313" key="2">
    <source>
        <dbReference type="Proteomes" id="UP001355206"/>
    </source>
</evidence>
<dbReference type="EMBL" id="MLCA01000013">
    <property type="protein sequence ID" value="MEE7493269.1"/>
    <property type="molecule type" value="Genomic_DNA"/>
</dbReference>
<name>A0ABU7TTP7_9HYPH</name>
<proteinExistence type="predicted"/>